<protein>
    <submittedName>
        <fullName evidence="1">Uncharacterized protein</fullName>
    </submittedName>
</protein>
<organism evidence="1 2">
    <name type="scientific">Thelephora ganbajun</name>
    <name type="common">Ganba fungus</name>
    <dbReference type="NCBI Taxonomy" id="370292"/>
    <lineage>
        <taxon>Eukaryota</taxon>
        <taxon>Fungi</taxon>
        <taxon>Dikarya</taxon>
        <taxon>Basidiomycota</taxon>
        <taxon>Agaricomycotina</taxon>
        <taxon>Agaricomycetes</taxon>
        <taxon>Thelephorales</taxon>
        <taxon>Thelephoraceae</taxon>
        <taxon>Thelephora</taxon>
    </lineage>
</organism>
<reference evidence="1" key="2">
    <citation type="journal article" date="2020" name="Nat. Commun.">
        <title>Large-scale genome sequencing of mycorrhizal fungi provides insights into the early evolution of symbiotic traits.</title>
        <authorList>
            <person name="Miyauchi S."/>
            <person name="Kiss E."/>
            <person name="Kuo A."/>
            <person name="Drula E."/>
            <person name="Kohler A."/>
            <person name="Sanchez-Garcia M."/>
            <person name="Morin E."/>
            <person name="Andreopoulos B."/>
            <person name="Barry K.W."/>
            <person name="Bonito G."/>
            <person name="Buee M."/>
            <person name="Carver A."/>
            <person name="Chen C."/>
            <person name="Cichocki N."/>
            <person name="Clum A."/>
            <person name="Culley D."/>
            <person name="Crous P.W."/>
            <person name="Fauchery L."/>
            <person name="Girlanda M."/>
            <person name="Hayes R.D."/>
            <person name="Keri Z."/>
            <person name="LaButti K."/>
            <person name="Lipzen A."/>
            <person name="Lombard V."/>
            <person name="Magnuson J."/>
            <person name="Maillard F."/>
            <person name="Murat C."/>
            <person name="Nolan M."/>
            <person name="Ohm R.A."/>
            <person name="Pangilinan J."/>
            <person name="Pereira M.F."/>
            <person name="Perotto S."/>
            <person name="Peter M."/>
            <person name="Pfister S."/>
            <person name="Riley R."/>
            <person name="Sitrit Y."/>
            <person name="Stielow J.B."/>
            <person name="Szollosi G."/>
            <person name="Zifcakova L."/>
            <person name="Stursova M."/>
            <person name="Spatafora J.W."/>
            <person name="Tedersoo L."/>
            <person name="Vaario L.M."/>
            <person name="Yamada A."/>
            <person name="Yan M."/>
            <person name="Wang P."/>
            <person name="Xu J."/>
            <person name="Bruns T."/>
            <person name="Baldrian P."/>
            <person name="Vilgalys R."/>
            <person name="Dunand C."/>
            <person name="Henrissat B."/>
            <person name="Grigoriev I.V."/>
            <person name="Hibbett D."/>
            <person name="Nagy L.G."/>
            <person name="Martin F.M."/>
        </authorList>
    </citation>
    <scope>NUCLEOTIDE SEQUENCE</scope>
    <source>
        <strain evidence="1">P2</strain>
    </source>
</reference>
<evidence type="ECO:0000313" key="2">
    <source>
        <dbReference type="Proteomes" id="UP000886501"/>
    </source>
</evidence>
<evidence type="ECO:0000313" key="1">
    <source>
        <dbReference type="EMBL" id="KAF9648068.1"/>
    </source>
</evidence>
<name>A0ACB6ZFE6_THEGA</name>
<reference evidence="1" key="1">
    <citation type="submission" date="2019-10" db="EMBL/GenBank/DDBJ databases">
        <authorList>
            <consortium name="DOE Joint Genome Institute"/>
            <person name="Kuo A."/>
            <person name="Miyauchi S."/>
            <person name="Kiss E."/>
            <person name="Drula E."/>
            <person name="Kohler A."/>
            <person name="Sanchez-Garcia M."/>
            <person name="Andreopoulos B."/>
            <person name="Barry K.W."/>
            <person name="Bonito G."/>
            <person name="Buee M."/>
            <person name="Carver A."/>
            <person name="Chen C."/>
            <person name="Cichocki N."/>
            <person name="Clum A."/>
            <person name="Culley D."/>
            <person name="Crous P.W."/>
            <person name="Fauchery L."/>
            <person name="Girlanda M."/>
            <person name="Hayes R."/>
            <person name="Keri Z."/>
            <person name="Labutti K."/>
            <person name="Lipzen A."/>
            <person name="Lombard V."/>
            <person name="Magnuson J."/>
            <person name="Maillard F."/>
            <person name="Morin E."/>
            <person name="Murat C."/>
            <person name="Nolan M."/>
            <person name="Ohm R."/>
            <person name="Pangilinan J."/>
            <person name="Pereira M."/>
            <person name="Perotto S."/>
            <person name="Peter M."/>
            <person name="Riley R."/>
            <person name="Sitrit Y."/>
            <person name="Stielow B."/>
            <person name="Szollosi G."/>
            <person name="Zifcakova L."/>
            <person name="Stursova M."/>
            <person name="Spatafora J.W."/>
            <person name="Tedersoo L."/>
            <person name="Vaario L.-M."/>
            <person name="Yamada A."/>
            <person name="Yan M."/>
            <person name="Wang P."/>
            <person name="Xu J."/>
            <person name="Bruns T."/>
            <person name="Baldrian P."/>
            <person name="Vilgalys R."/>
            <person name="Henrissat B."/>
            <person name="Grigoriev I.V."/>
            <person name="Hibbett D."/>
            <person name="Nagy L.G."/>
            <person name="Martin F.M."/>
        </authorList>
    </citation>
    <scope>NUCLEOTIDE SEQUENCE</scope>
    <source>
        <strain evidence="1">P2</strain>
    </source>
</reference>
<sequence>MSRVLFSQTPPSAVFSRFGKAWVSSLGVWGIGVGTAALFLLSVTPIVKNGVLVKLPLVGGVYEDKTPASDKPF</sequence>
<keyword evidence="2" id="KW-1185">Reference proteome</keyword>
<gene>
    <name evidence="1" type="ORF">BDM02DRAFT_3187434</name>
</gene>
<comment type="caution">
    <text evidence="1">The sequence shown here is derived from an EMBL/GenBank/DDBJ whole genome shotgun (WGS) entry which is preliminary data.</text>
</comment>
<dbReference type="EMBL" id="MU118020">
    <property type="protein sequence ID" value="KAF9648068.1"/>
    <property type="molecule type" value="Genomic_DNA"/>
</dbReference>
<accession>A0ACB6ZFE6</accession>
<proteinExistence type="predicted"/>
<dbReference type="Proteomes" id="UP000886501">
    <property type="component" value="Unassembled WGS sequence"/>
</dbReference>